<keyword evidence="4" id="KW-1185">Reference proteome</keyword>
<name>A0ABR2KLC1_9EUKA</name>
<evidence type="ECO:0000259" key="2">
    <source>
        <dbReference type="PROSITE" id="PS50030"/>
    </source>
</evidence>
<dbReference type="CDD" id="cd14306">
    <property type="entry name" value="UBA_VP13D"/>
    <property type="match status" value="1"/>
</dbReference>
<dbReference type="InterPro" id="IPR009060">
    <property type="entry name" value="UBA-like_sf"/>
</dbReference>
<dbReference type="Pfam" id="PF00627">
    <property type="entry name" value="UBA"/>
    <property type="match status" value="1"/>
</dbReference>
<feature type="compositionally biased region" description="Basic and acidic residues" evidence="1">
    <location>
        <begin position="410"/>
        <end position="421"/>
    </location>
</feature>
<dbReference type="InterPro" id="IPR015940">
    <property type="entry name" value="UBA"/>
</dbReference>
<feature type="region of interest" description="Disordered" evidence="1">
    <location>
        <begin position="606"/>
        <end position="678"/>
    </location>
</feature>
<evidence type="ECO:0000256" key="1">
    <source>
        <dbReference type="SAM" id="MobiDB-lite"/>
    </source>
</evidence>
<feature type="compositionally biased region" description="Basic and acidic residues" evidence="1">
    <location>
        <begin position="606"/>
        <end position="616"/>
    </location>
</feature>
<feature type="domain" description="UBA" evidence="2">
    <location>
        <begin position="205"/>
        <end position="246"/>
    </location>
</feature>
<feature type="region of interest" description="Disordered" evidence="1">
    <location>
        <begin position="95"/>
        <end position="121"/>
    </location>
</feature>
<comment type="caution">
    <text evidence="3">The sequence shown here is derived from an EMBL/GenBank/DDBJ whole genome shotgun (WGS) entry which is preliminary data.</text>
</comment>
<dbReference type="PROSITE" id="PS50030">
    <property type="entry name" value="UBA"/>
    <property type="match status" value="1"/>
</dbReference>
<feature type="region of interest" description="Disordered" evidence="1">
    <location>
        <begin position="558"/>
        <end position="581"/>
    </location>
</feature>
<dbReference type="SMART" id="SM00165">
    <property type="entry name" value="UBA"/>
    <property type="match status" value="1"/>
</dbReference>
<dbReference type="InterPro" id="IPR041969">
    <property type="entry name" value="VP13D_UBA"/>
</dbReference>
<dbReference type="SUPFAM" id="SSF46934">
    <property type="entry name" value="UBA-like"/>
    <property type="match status" value="1"/>
</dbReference>
<feature type="compositionally biased region" description="Basic residues" evidence="1">
    <location>
        <begin position="656"/>
        <end position="666"/>
    </location>
</feature>
<dbReference type="EMBL" id="JAPFFF010000004">
    <property type="protein sequence ID" value="KAK8891937.1"/>
    <property type="molecule type" value="Genomic_DNA"/>
</dbReference>
<protein>
    <recommendedName>
        <fullName evidence="2">UBA domain-containing protein</fullName>
    </recommendedName>
</protein>
<feature type="compositionally biased region" description="Basic and acidic residues" evidence="1">
    <location>
        <begin position="562"/>
        <end position="571"/>
    </location>
</feature>
<accession>A0ABR2KLC1</accession>
<evidence type="ECO:0000313" key="4">
    <source>
        <dbReference type="Proteomes" id="UP001470230"/>
    </source>
</evidence>
<feature type="compositionally biased region" description="Pro residues" evidence="1">
    <location>
        <begin position="622"/>
        <end position="638"/>
    </location>
</feature>
<sequence length="718" mass="83712">MMILFRNVSGLTIQGNFSNDDRVSNAAQYLSEKLNIPQSSIRFITKQNSLFCSDSSELSKIVEKGTATFIIFPDMSLTCLDEKLENPAIHFKKSSINDEDNINSDENQNFSPPPRIGKNSSRFTEVPPSRYHSYFLRHQNAIKNLNSDNGDKKRLKLKHDLSDSFIHLINENRFEASSSSSKKYAPYSSNHSLFKDYNRTINSTPRDLDYKIAQLHQMGFDPEDCKEALRACRYDVERASEYIVGMNKSHRGLFSRFDSGYIPYDDDGFNFIEMREHILFERRMRERRLRRANNDSNLSDDDEDFSPRPFSPSDFFLSRHGLPPSFLRPFYRLLPMIISDLRPSRDGVDNRVLINILRILLMDSRGGRTNPIANHLITAIRQRKMMENDLFEEEEDHEQEEKKDHKKDRKRGDIIKSKSSNDEISLEEEDDDDFFNMSGDDGPIDPIRLLMMYERSKAEYDGNRRRRISSEVMELVNRFEDNYDDDDIEFDLISPTFTRPNYSHQNKHKQSDLNPNKGKQVHIEIKSKKSSPPKNQTRNDTKLDLSYSFLFDSETDLQDQGQDIKEETPSERHKRHKKTKVKFESIRIEKRKSDQIQIEKSSELILDKEKIKKTDGQENDNLPPPPPPPSQPPSPPQPYISQSKNKYPPPPQLSSSKKKASTKREKRSNDRLNRRDISNDDMAFLNEFAQTHSMPLEIVIDAFQQTGNNRQTLQEFFS</sequence>
<reference evidence="3 4" key="1">
    <citation type="submission" date="2024-04" db="EMBL/GenBank/DDBJ databases">
        <title>Tritrichomonas musculus Genome.</title>
        <authorList>
            <person name="Alves-Ferreira E."/>
            <person name="Grigg M."/>
            <person name="Lorenzi H."/>
            <person name="Galac M."/>
        </authorList>
    </citation>
    <scope>NUCLEOTIDE SEQUENCE [LARGE SCALE GENOMIC DNA]</scope>
    <source>
        <strain evidence="3 4">EAF2021</strain>
    </source>
</reference>
<organism evidence="3 4">
    <name type="scientific">Tritrichomonas musculus</name>
    <dbReference type="NCBI Taxonomy" id="1915356"/>
    <lineage>
        <taxon>Eukaryota</taxon>
        <taxon>Metamonada</taxon>
        <taxon>Parabasalia</taxon>
        <taxon>Tritrichomonadida</taxon>
        <taxon>Tritrichomonadidae</taxon>
        <taxon>Tritrichomonas</taxon>
    </lineage>
</organism>
<evidence type="ECO:0000313" key="3">
    <source>
        <dbReference type="EMBL" id="KAK8891937.1"/>
    </source>
</evidence>
<feature type="region of interest" description="Disordered" evidence="1">
    <location>
        <begin position="499"/>
        <end position="540"/>
    </location>
</feature>
<dbReference type="Gene3D" id="1.10.8.10">
    <property type="entry name" value="DNA helicase RuvA subunit, C-terminal domain"/>
    <property type="match status" value="1"/>
</dbReference>
<gene>
    <name evidence="3" type="ORF">M9Y10_029159</name>
</gene>
<feature type="compositionally biased region" description="Basic and acidic residues" evidence="1">
    <location>
        <begin position="667"/>
        <end position="678"/>
    </location>
</feature>
<feature type="region of interest" description="Disordered" evidence="1">
    <location>
        <begin position="392"/>
        <end position="438"/>
    </location>
</feature>
<dbReference type="Proteomes" id="UP001470230">
    <property type="component" value="Unassembled WGS sequence"/>
</dbReference>
<feature type="compositionally biased region" description="Acidic residues" evidence="1">
    <location>
        <begin position="424"/>
        <end position="434"/>
    </location>
</feature>
<proteinExistence type="predicted"/>